<dbReference type="OrthoDB" id="2154253at2759"/>
<feature type="transmembrane region" description="Helical" evidence="11">
    <location>
        <begin position="6"/>
        <end position="29"/>
    </location>
</feature>
<keyword evidence="3" id="KW-0813">Transport</keyword>
<evidence type="ECO:0000256" key="1">
    <source>
        <dbReference type="ARBA" id="ARBA00004572"/>
    </source>
</evidence>
<name>A0A409VPZ5_PSICY</name>
<feature type="region of interest" description="Disordered" evidence="10">
    <location>
        <begin position="424"/>
        <end position="443"/>
    </location>
</feature>
<feature type="domain" description="SET" evidence="12">
    <location>
        <begin position="192"/>
        <end position="496"/>
    </location>
</feature>
<comment type="caution">
    <text evidence="13">The sequence shown here is derived from an EMBL/GenBank/DDBJ whole genome shotgun (WGS) entry which is preliminary data.</text>
</comment>
<dbReference type="Pfam" id="PF02064">
    <property type="entry name" value="MAS20"/>
    <property type="match status" value="1"/>
</dbReference>
<keyword evidence="9 11" id="KW-0472">Membrane</keyword>
<keyword evidence="8" id="KW-0496">Mitochondrion</keyword>
<dbReference type="SUPFAM" id="SSF47157">
    <property type="entry name" value="Mitochondrial import receptor subunit Tom20"/>
    <property type="match status" value="1"/>
</dbReference>
<dbReference type="Gene3D" id="1.10.220.160">
    <property type="match status" value="1"/>
</dbReference>
<evidence type="ECO:0000256" key="11">
    <source>
        <dbReference type="SAM" id="Phobius"/>
    </source>
</evidence>
<dbReference type="GO" id="GO:0006605">
    <property type="term" value="P:protein targeting"/>
    <property type="evidence" value="ECO:0007669"/>
    <property type="project" value="InterPro"/>
</dbReference>
<comment type="similarity">
    <text evidence="2">Belongs to the Tom20 family.</text>
</comment>
<dbReference type="STRING" id="93625.A0A409VPZ5"/>
<evidence type="ECO:0000256" key="2">
    <source>
        <dbReference type="ARBA" id="ARBA00005792"/>
    </source>
</evidence>
<dbReference type="GO" id="GO:0030943">
    <property type="term" value="F:mitochondrion targeting sequence binding"/>
    <property type="evidence" value="ECO:0007669"/>
    <property type="project" value="TreeGrafter"/>
</dbReference>
<sequence length="587" mass="65212">MDNRSTSYITVAAVTIAAGLAAYAVYFDYRRRNDVEFRKKLKKEKKRVEKAVAQNKQSELAESSSEINEQALHDVLKGIRSEAGPQTSEEKEGYFMSQINIGEQLSIQGPRMYLPAAAAFFRALRVYPSPVELIGIYEKTIIEPVFKLVMQLTQLDVKFRIEAYYDNFPPKRTNVSVVSREVTPGQGNRQILVVNKNFNAGEVIYKEFPVVTALDPDLQEKGTHCGHCLRPIQPGMSLQTPKDSSTGPFHLTYCSKACMLASKNQYHSLLFTLDSPLPSEIPSMPPSPEVQQHRSEAQAKFADFVKKEGRLSLLLVARFIARQVAGETQKLVSATSPGMAAAAAANGDFTDADHPIEKYVLADHLERLRYLEVVPNAAETKLLSDVLSSALPGLEEFITEEKYATSCGKMAYNAFGVCFGGGRDDRPEPTARPEDVEKTRTPYGTQRQIGSALYTVSSYLTHSCKPSARPSFSSGTAEISIIANRDLKKGDVLTIAFVDVTQHPDETVVECRRRRRFELARGWRFSCACERCVEEAQMLSAEDKEKGNAADEQLKDESKIEASVKNFSNPEQAAQDRAEDVIDSFIG</sequence>
<dbReference type="InterPro" id="IPR002056">
    <property type="entry name" value="MAS20"/>
</dbReference>
<accession>A0A409VPZ5</accession>
<feature type="region of interest" description="Disordered" evidence="10">
    <location>
        <begin position="564"/>
        <end position="587"/>
    </location>
</feature>
<dbReference type="InterPro" id="IPR023392">
    <property type="entry name" value="Tom20_dom_sf"/>
</dbReference>
<evidence type="ECO:0000256" key="4">
    <source>
        <dbReference type="ARBA" id="ARBA00022692"/>
    </source>
</evidence>
<dbReference type="SUPFAM" id="SSF82199">
    <property type="entry name" value="SET domain"/>
    <property type="match status" value="1"/>
</dbReference>
<evidence type="ECO:0000256" key="3">
    <source>
        <dbReference type="ARBA" id="ARBA00022448"/>
    </source>
</evidence>
<evidence type="ECO:0000256" key="7">
    <source>
        <dbReference type="ARBA" id="ARBA00022989"/>
    </source>
</evidence>
<dbReference type="GO" id="GO:0005742">
    <property type="term" value="C:mitochondrial outer membrane translocase complex"/>
    <property type="evidence" value="ECO:0007669"/>
    <property type="project" value="InterPro"/>
</dbReference>
<dbReference type="GO" id="GO:0030150">
    <property type="term" value="P:protein import into mitochondrial matrix"/>
    <property type="evidence" value="ECO:0007669"/>
    <property type="project" value="TreeGrafter"/>
</dbReference>
<dbReference type="Pfam" id="PF00856">
    <property type="entry name" value="SET"/>
    <property type="match status" value="1"/>
</dbReference>
<dbReference type="Gene3D" id="1.20.960.10">
    <property type="entry name" value="Mitochondrial outer membrane translocase complex, subunit Tom20 domain"/>
    <property type="match status" value="1"/>
</dbReference>
<keyword evidence="7 11" id="KW-1133">Transmembrane helix</keyword>
<evidence type="ECO:0000259" key="12">
    <source>
        <dbReference type="Pfam" id="PF00856"/>
    </source>
</evidence>
<keyword evidence="6" id="KW-0653">Protein transport</keyword>
<evidence type="ECO:0000256" key="5">
    <source>
        <dbReference type="ARBA" id="ARBA00022787"/>
    </source>
</evidence>
<dbReference type="AlphaFoldDB" id="A0A409VPZ5"/>
<evidence type="ECO:0000256" key="6">
    <source>
        <dbReference type="ARBA" id="ARBA00022927"/>
    </source>
</evidence>
<keyword evidence="4 11" id="KW-0812">Transmembrane</keyword>
<evidence type="ECO:0000313" key="13">
    <source>
        <dbReference type="EMBL" id="PPQ68307.1"/>
    </source>
</evidence>
<dbReference type="InParanoid" id="A0A409VPZ5"/>
<dbReference type="GO" id="GO:0008320">
    <property type="term" value="F:protein transmembrane transporter activity"/>
    <property type="evidence" value="ECO:0007669"/>
    <property type="project" value="TreeGrafter"/>
</dbReference>
<dbReference type="Gene3D" id="6.10.140.2220">
    <property type="match status" value="1"/>
</dbReference>
<dbReference type="InterPro" id="IPR046341">
    <property type="entry name" value="SET_dom_sf"/>
</dbReference>
<dbReference type="GO" id="GO:0006886">
    <property type="term" value="P:intracellular protein transport"/>
    <property type="evidence" value="ECO:0007669"/>
    <property type="project" value="InterPro"/>
</dbReference>
<evidence type="ECO:0000256" key="10">
    <source>
        <dbReference type="SAM" id="MobiDB-lite"/>
    </source>
</evidence>
<keyword evidence="14" id="KW-1185">Reference proteome</keyword>
<dbReference type="PRINTS" id="PR00351">
    <property type="entry name" value="OM20RECEPTOR"/>
</dbReference>
<reference evidence="13 14" key="1">
    <citation type="journal article" date="2018" name="Evol. Lett.">
        <title>Horizontal gene cluster transfer increased hallucinogenic mushroom diversity.</title>
        <authorList>
            <person name="Reynolds H.T."/>
            <person name="Vijayakumar V."/>
            <person name="Gluck-Thaler E."/>
            <person name="Korotkin H.B."/>
            <person name="Matheny P.B."/>
            <person name="Slot J.C."/>
        </authorList>
    </citation>
    <scope>NUCLEOTIDE SEQUENCE [LARGE SCALE GENOMIC DNA]</scope>
    <source>
        <strain evidence="13 14">2631</strain>
    </source>
</reference>
<comment type="subcellular location">
    <subcellularLocation>
        <location evidence="1">Mitochondrion outer membrane</location>
        <topology evidence="1">Single-pass membrane protein</topology>
    </subcellularLocation>
</comment>
<dbReference type="Gene3D" id="2.170.270.10">
    <property type="entry name" value="SET domain"/>
    <property type="match status" value="1"/>
</dbReference>
<organism evidence="13 14">
    <name type="scientific">Psilocybe cyanescens</name>
    <dbReference type="NCBI Taxonomy" id="93625"/>
    <lineage>
        <taxon>Eukaryota</taxon>
        <taxon>Fungi</taxon>
        <taxon>Dikarya</taxon>
        <taxon>Basidiomycota</taxon>
        <taxon>Agaricomycotina</taxon>
        <taxon>Agaricomycetes</taxon>
        <taxon>Agaricomycetidae</taxon>
        <taxon>Agaricales</taxon>
        <taxon>Agaricineae</taxon>
        <taxon>Strophariaceae</taxon>
        <taxon>Psilocybe</taxon>
    </lineage>
</organism>
<dbReference type="InterPro" id="IPR001214">
    <property type="entry name" value="SET_dom"/>
</dbReference>
<protein>
    <recommendedName>
        <fullName evidence="12">SET domain-containing protein</fullName>
    </recommendedName>
</protein>
<evidence type="ECO:0000256" key="8">
    <source>
        <dbReference type="ARBA" id="ARBA00023128"/>
    </source>
</evidence>
<keyword evidence="5" id="KW-1000">Mitochondrion outer membrane</keyword>
<dbReference type="CDD" id="cd20071">
    <property type="entry name" value="SET_SMYD"/>
    <property type="match status" value="1"/>
</dbReference>
<evidence type="ECO:0000313" key="14">
    <source>
        <dbReference type="Proteomes" id="UP000283269"/>
    </source>
</evidence>
<proteinExistence type="inferred from homology"/>
<dbReference type="EMBL" id="NHYD01003960">
    <property type="protein sequence ID" value="PPQ68307.1"/>
    <property type="molecule type" value="Genomic_DNA"/>
</dbReference>
<feature type="compositionally biased region" description="Basic and acidic residues" evidence="10">
    <location>
        <begin position="424"/>
        <end position="440"/>
    </location>
</feature>
<dbReference type="Proteomes" id="UP000283269">
    <property type="component" value="Unassembled WGS sequence"/>
</dbReference>
<evidence type="ECO:0000256" key="9">
    <source>
        <dbReference type="ARBA" id="ARBA00023136"/>
    </source>
</evidence>
<dbReference type="PANTHER" id="PTHR12430">
    <property type="entry name" value="MITOCHONDRIAL IMPORT RECEPTOR SUBUNIT TOM20"/>
    <property type="match status" value="1"/>
</dbReference>
<dbReference type="PANTHER" id="PTHR12430:SF0">
    <property type="entry name" value="TRANSLOCASE OF OUTER MITOCHONDRIAL MEMBRANE 20"/>
    <property type="match status" value="1"/>
</dbReference>
<gene>
    <name evidence="13" type="ORF">CVT25_001395</name>
</gene>
<dbReference type="GO" id="GO:0016031">
    <property type="term" value="P:tRNA import into mitochondrion"/>
    <property type="evidence" value="ECO:0007669"/>
    <property type="project" value="TreeGrafter"/>
</dbReference>